<keyword evidence="1" id="KW-0732">Signal</keyword>
<organism evidence="2 3">
    <name type="scientific">Colletotrichum higginsianum (strain IMI 349063)</name>
    <name type="common">Crucifer anthracnose fungus</name>
    <dbReference type="NCBI Taxonomy" id="759273"/>
    <lineage>
        <taxon>Eukaryota</taxon>
        <taxon>Fungi</taxon>
        <taxon>Dikarya</taxon>
        <taxon>Ascomycota</taxon>
        <taxon>Pezizomycotina</taxon>
        <taxon>Sordariomycetes</taxon>
        <taxon>Hypocreomycetidae</taxon>
        <taxon>Glomerellales</taxon>
        <taxon>Glomerellaceae</taxon>
        <taxon>Colletotrichum</taxon>
        <taxon>Colletotrichum destructivum species complex</taxon>
    </lineage>
</organism>
<accession>A0A1B7XTC3</accession>
<dbReference type="EMBL" id="LTAN01000010">
    <property type="protein sequence ID" value="OBR03010.1"/>
    <property type="molecule type" value="Genomic_DNA"/>
</dbReference>
<dbReference type="OrthoDB" id="4789058at2759"/>
<sequence>MHSQSIISVAIVALSFLGEASAYCNWNKKTIEDCCYRTNDTRVKQGSFLSAPQGTICPESYSQTCGGDCCTWGSALGTACPK</sequence>
<dbReference type="RefSeq" id="XP_018151528.1">
    <property type="nucleotide sequence ID" value="XM_018309210.1"/>
</dbReference>
<comment type="caution">
    <text evidence="2">The sequence shown here is derived from an EMBL/GenBank/DDBJ whole genome shotgun (WGS) entry which is preliminary data.</text>
</comment>
<keyword evidence="3" id="KW-1185">Reference proteome</keyword>
<dbReference type="VEuPathDB" id="FungiDB:CH63R_14236"/>
<evidence type="ECO:0000256" key="1">
    <source>
        <dbReference type="SAM" id="SignalP"/>
    </source>
</evidence>
<gene>
    <name evidence="2" type="ORF">CH63R_14236</name>
</gene>
<dbReference type="KEGG" id="chig:CH63R_14236"/>
<feature type="chain" id="PRO_5008601049" evidence="1">
    <location>
        <begin position="23"/>
        <end position="82"/>
    </location>
</feature>
<dbReference type="GeneID" id="28873317"/>
<evidence type="ECO:0000313" key="3">
    <source>
        <dbReference type="Proteomes" id="UP000092177"/>
    </source>
</evidence>
<dbReference type="Proteomes" id="UP000092177">
    <property type="component" value="Chromosome 10"/>
</dbReference>
<proteinExistence type="predicted"/>
<name>A0A1B7XTC3_COLHI</name>
<protein>
    <submittedName>
        <fullName evidence="2">Uncharacterized protein</fullName>
    </submittedName>
</protein>
<feature type="signal peptide" evidence="1">
    <location>
        <begin position="1"/>
        <end position="22"/>
    </location>
</feature>
<dbReference type="AlphaFoldDB" id="A0A1B7XTC3"/>
<evidence type="ECO:0000313" key="2">
    <source>
        <dbReference type="EMBL" id="OBR03010.1"/>
    </source>
</evidence>
<reference evidence="3" key="1">
    <citation type="journal article" date="2017" name="BMC Genomics">
        <title>Gapless genome assembly of Colletotrichum higginsianum reveals chromosome structure and association of transposable elements with secondary metabolite gene clusters.</title>
        <authorList>
            <person name="Dallery J.-F."/>
            <person name="Lapalu N."/>
            <person name="Zampounis A."/>
            <person name="Pigne S."/>
            <person name="Luyten I."/>
            <person name="Amselem J."/>
            <person name="Wittenberg A.H.J."/>
            <person name="Zhou S."/>
            <person name="de Queiroz M.V."/>
            <person name="Robin G.P."/>
            <person name="Auger A."/>
            <person name="Hainaut M."/>
            <person name="Henrissat B."/>
            <person name="Kim K.-T."/>
            <person name="Lee Y.-H."/>
            <person name="Lespinet O."/>
            <person name="Schwartz D.C."/>
            <person name="Thon M.R."/>
            <person name="O'Connell R.J."/>
        </authorList>
    </citation>
    <scope>NUCLEOTIDE SEQUENCE [LARGE SCALE GENOMIC DNA]</scope>
    <source>
        <strain evidence="3">IMI 349063</strain>
    </source>
</reference>